<dbReference type="PANTHER" id="PTHR43482">
    <property type="entry name" value="PROTEIN AST1-RELATED"/>
    <property type="match status" value="1"/>
</dbReference>
<evidence type="ECO:0000313" key="3">
    <source>
        <dbReference type="EMBL" id="KRM86609.1"/>
    </source>
</evidence>
<dbReference type="SUPFAM" id="SSF51735">
    <property type="entry name" value="NAD(P)-binding Rossmann-fold domains"/>
    <property type="match status" value="1"/>
</dbReference>
<dbReference type="SUPFAM" id="SSF50129">
    <property type="entry name" value="GroES-like"/>
    <property type="match status" value="1"/>
</dbReference>
<dbReference type="PATRIC" id="fig|1423810.4.peg.1848"/>
<comment type="caution">
    <text evidence="3">The sequence shown here is derived from an EMBL/GenBank/DDBJ whole genome shotgun (WGS) entry which is preliminary data.</text>
</comment>
<keyword evidence="1" id="KW-0560">Oxidoreductase</keyword>
<protein>
    <recommendedName>
        <fullName evidence="1">Zinc-type alcohol dehydrogenase-like protein</fullName>
    </recommendedName>
</protein>
<dbReference type="InterPro" id="IPR014182">
    <property type="entry name" value="ADH_Zn_typ-1"/>
</dbReference>
<name>A0A0R2C4H7_9LACO</name>
<dbReference type="GO" id="GO:0008270">
    <property type="term" value="F:zinc ion binding"/>
    <property type="evidence" value="ECO:0007669"/>
    <property type="project" value="InterPro"/>
</dbReference>
<keyword evidence="1" id="KW-0862">Zinc</keyword>
<gene>
    <name evidence="3" type="ORF">FD19_GL001800</name>
</gene>
<evidence type="ECO:0000256" key="1">
    <source>
        <dbReference type="RuleBase" id="RU364000"/>
    </source>
</evidence>
<dbReference type="GO" id="GO:0016491">
    <property type="term" value="F:oxidoreductase activity"/>
    <property type="evidence" value="ECO:0007669"/>
    <property type="project" value="UniProtKB-KW"/>
</dbReference>
<dbReference type="CDD" id="cd08252">
    <property type="entry name" value="AL_MDR"/>
    <property type="match status" value="1"/>
</dbReference>
<accession>A0A0R2C4H7</accession>
<dbReference type="NCBIfam" id="TIGR02817">
    <property type="entry name" value="adh_fam_1"/>
    <property type="match status" value="1"/>
</dbReference>
<feature type="domain" description="Enoyl reductase (ER)" evidence="2">
    <location>
        <begin position="16"/>
        <end position="335"/>
    </location>
</feature>
<dbReference type="Pfam" id="PF08240">
    <property type="entry name" value="ADH_N"/>
    <property type="match status" value="1"/>
</dbReference>
<dbReference type="SMART" id="SM00829">
    <property type="entry name" value="PKS_ER"/>
    <property type="match status" value="1"/>
</dbReference>
<dbReference type="Proteomes" id="UP000051789">
    <property type="component" value="Unassembled WGS sequence"/>
</dbReference>
<comment type="similarity">
    <text evidence="1">Belongs to the zinc-containing alcohol dehydrogenase family. Quinone oxidoreductase subfamily.</text>
</comment>
<organism evidence="3 4">
    <name type="scientific">Lacticaseibacillus thailandensis DSM 22698 = JCM 13996</name>
    <dbReference type="NCBI Taxonomy" id="1423810"/>
    <lineage>
        <taxon>Bacteria</taxon>
        <taxon>Bacillati</taxon>
        <taxon>Bacillota</taxon>
        <taxon>Bacilli</taxon>
        <taxon>Lactobacillales</taxon>
        <taxon>Lactobacillaceae</taxon>
        <taxon>Lacticaseibacillus</taxon>
    </lineage>
</organism>
<evidence type="ECO:0000259" key="2">
    <source>
        <dbReference type="SMART" id="SM00829"/>
    </source>
</evidence>
<keyword evidence="4" id="KW-1185">Reference proteome</keyword>
<dbReference type="Pfam" id="PF13602">
    <property type="entry name" value="ADH_zinc_N_2"/>
    <property type="match status" value="1"/>
</dbReference>
<dbReference type="InterPro" id="IPR020843">
    <property type="entry name" value="ER"/>
</dbReference>
<dbReference type="InterPro" id="IPR011032">
    <property type="entry name" value="GroES-like_sf"/>
</dbReference>
<evidence type="ECO:0000313" key="4">
    <source>
        <dbReference type="Proteomes" id="UP000051789"/>
    </source>
</evidence>
<dbReference type="InterPro" id="IPR052585">
    <property type="entry name" value="Lipid_raft_assoc_Zn_ADH"/>
</dbReference>
<proteinExistence type="inferred from homology"/>
<dbReference type="EMBL" id="AYZK01000007">
    <property type="protein sequence ID" value="KRM86609.1"/>
    <property type="molecule type" value="Genomic_DNA"/>
</dbReference>
<dbReference type="RefSeq" id="WP_056969716.1">
    <property type="nucleotide sequence ID" value="NZ_AYZK01000007.1"/>
</dbReference>
<dbReference type="STRING" id="1423810.FD19_GL001800"/>
<dbReference type="InterPro" id="IPR013154">
    <property type="entry name" value="ADH-like_N"/>
</dbReference>
<sequence>MTNNYGIGFYAGLPLSDPDALQQVSLPTPTPGLQDLIVEVHAVSVNPIDTKLRPTVSESDTPTIQGYDATGVVTAVGGQVTNFQPGDRVLYAGTTTRPGANQHLQAVDSRIVAPAPAGPTDAELAALPLVGLTAWELLFERMGFTPAAGANAGQTLLIINGAGGVGSIMSQLAHWSGLTVIATASPSHFEWLAQHHVDVPIDYHDNLIASVQQAGYSQVNGVAILHQTEPYIVAASKLVAPLGHVGALVTPTAPLDVTLLKPKAASLDFEYMFTKTDHQVALTTQGAILSRLVALLAAGNITSDVALSLSPITVDNLRQATAAVETGHMAGKAVVSGGFPPEN</sequence>
<dbReference type="PANTHER" id="PTHR43482:SF1">
    <property type="entry name" value="PROTEIN AST1-RELATED"/>
    <property type="match status" value="1"/>
</dbReference>
<dbReference type="InterPro" id="IPR036291">
    <property type="entry name" value="NAD(P)-bd_dom_sf"/>
</dbReference>
<dbReference type="Gene3D" id="3.90.180.10">
    <property type="entry name" value="Medium-chain alcohol dehydrogenases, catalytic domain"/>
    <property type="match status" value="1"/>
</dbReference>
<keyword evidence="1" id="KW-0479">Metal-binding</keyword>
<dbReference type="Gene3D" id="3.40.50.720">
    <property type="entry name" value="NAD(P)-binding Rossmann-like Domain"/>
    <property type="match status" value="1"/>
</dbReference>
<reference evidence="3 4" key="1">
    <citation type="journal article" date="2015" name="Genome Announc.">
        <title>Expanding the biotechnology potential of lactobacilli through comparative genomics of 213 strains and associated genera.</title>
        <authorList>
            <person name="Sun Z."/>
            <person name="Harris H.M."/>
            <person name="McCann A."/>
            <person name="Guo C."/>
            <person name="Argimon S."/>
            <person name="Zhang W."/>
            <person name="Yang X."/>
            <person name="Jeffery I.B."/>
            <person name="Cooney J.C."/>
            <person name="Kagawa T.F."/>
            <person name="Liu W."/>
            <person name="Song Y."/>
            <person name="Salvetti E."/>
            <person name="Wrobel A."/>
            <person name="Rasinkangas P."/>
            <person name="Parkhill J."/>
            <person name="Rea M.C."/>
            <person name="O'Sullivan O."/>
            <person name="Ritari J."/>
            <person name="Douillard F.P."/>
            <person name="Paul Ross R."/>
            <person name="Yang R."/>
            <person name="Briner A.E."/>
            <person name="Felis G.E."/>
            <person name="de Vos W.M."/>
            <person name="Barrangou R."/>
            <person name="Klaenhammer T.R."/>
            <person name="Caufield P.W."/>
            <person name="Cui Y."/>
            <person name="Zhang H."/>
            <person name="O'Toole P.W."/>
        </authorList>
    </citation>
    <scope>NUCLEOTIDE SEQUENCE [LARGE SCALE GENOMIC DNA]</scope>
    <source>
        <strain evidence="3 4">DSM 22698</strain>
    </source>
</reference>
<dbReference type="AlphaFoldDB" id="A0A0R2C4H7"/>